<dbReference type="EMBL" id="ML732765">
    <property type="protein sequence ID" value="KAB8279108.1"/>
    <property type="molecule type" value="Genomic_DNA"/>
</dbReference>
<name>A0A5N6JKB0_9EURO</name>
<gene>
    <name evidence="2" type="ORF">BDV30DRAFT_232987</name>
</gene>
<reference evidence="2 3" key="1">
    <citation type="submission" date="2019-04" db="EMBL/GenBank/DDBJ databases">
        <title>Fungal friends and foes A comparative genomics study of 23 Aspergillus species from section Flavi.</title>
        <authorList>
            <consortium name="DOE Joint Genome Institute"/>
            <person name="Kjaerbolling I."/>
            <person name="Vesth T.C."/>
            <person name="Frisvad J.C."/>
            <person name="Nybo J.L."/>
            <person name="Theobald S."/>
            <person name="Kildgaard S."/>
            <person name="Petersen T.I."/>
            <person name="Kuo A."/>
            <person name="Sato A."/>
            <person name="Lyhne E.K."/>
            <person name="Kogle M.E."/>
            <person name="Wiebenga A."/>
            <person name="Kun R.S."/>
            <person name="Lubbers R.J."/>
            <person name="Makela M.R."/>
            <person name="Barry K."/>
            <person name="Chovatia M."/>
            <person name="Clum A."/>
            <person name="Daum C."/>
            <person name="Haridas S."/>
            <person name="He G."/>
            <person name="LaButti K."/>
            <person name="Lipzen A."/>
            <person name="Mondo S."/>
            <person name="Pangilinan J."/>
            <person name="Riley R."/>
            <person name="Salamov A."/>
            <person name="Simmons B.A."/>
            <person name="Magnuson J.K."/>
            <person name="Henrissat B."/>
            <person name="Mortensen U.H."/>
            <person name="Larsen T.O."/>
            <person name="De vries R.P."/>
            <person name="Grigoriev I.V."/>
            <person name="Machida M."/>
            <person name="Baker S.E."/>
            <person name="Andersen M.R."/>
        </authorList>
    </citation>
    <scope>NUCLEOTIDE SEQUENCE [LARGE SCALE GENOMIC DNA]</scope>
    <source>
        <strain evidence="2 3">CBS 117635</strain>
    </source>
</reference>
<organism evidence="2 3">
    <name type="scientific">Aspergillus minisclerotigenes</name>
    <dbReference type="NCBI Taxonomy" id="656917"/>
    <lineage>
        <taxon>Eukaryota</taxon>
        <taxon>Fungi</taxon>
        <taxon>Dikarya</taxon>
        <taxon>Ascomycota</taxon>
        <taxon>Pezizomycotina</taxon>
        <taxon>Eurotiomycetes</taxon>
        <taxon>Eurotiomycetidae</taxon>
        <taxon>Eurotiales</taxon>
        <taxon>Aspergillaceae</taxon>
        <taxon>Aspergillus</taxon>
        <taxon>Aspergillus subgen. Circumdati</taxon>
    </lineage>
</organism>
<feature type="region of interest" description="Disordered" evidence="1">
    <location>
        <begin position="67"/>
        <end position="89"/>
    </location>
</feature>
<sequence>MSTHYFIETVMAWKYSKGLTDGLDYLAQHFDLHHVVENDVLYSKITTCDFYPTLLNLLHDRSFTATNDQSEGHKTQEIPTPPQCHPSSHQNMARRRTAYLAYQLLLTFQEPHIRERLSKTWREQDTENLIRNLIRRFSFHIGITEERPLIYTKNGSELKLSEDFEKALANASNFRRQVNILSLPQDPATYMGTESHAACATVQTAGNTITNPFPEPSSSLSHAYLLEGQSLIISLILYCPHACIARSGMGEMRGQACASLETTAAGAASTYAPVEVHDHIRGTSDQFADSFLDNTTIGGPPP</sequence>
<evidence type="ECO:0000313" key="3">
    <source>
        <dbReference type="Proteomes" id="UP000326289"/>
    </source>
</evidence>
<protein>
    <submittedName>
        <fullName evidence="2">Uncharacterized protein</fullName>
    </submittedName>
</protein>
<evidence type="ECO:0000313" key="2">
    <source>
        <dbReference type="EMBL" id="KAB8279108.1"/>
    </source>
</evidence>
<accession>A0A5N6JKB0</accession>
<proteinExistence type="predicted"/>
<evidence type="ECO:0000256" key="1">
    <source>
        <dbReference type="SAM" id="MobiDB-lite"/>
    </source>
</evidence>
<dbReference type="Proteomes" id="UP000326289">
    <property type="component" value="Unassembled WGS sequence"/>
</dbReference>
<dbReference type="AlphaFoldDB" id="A0A5N6JKB0"/>
<keyword evidence="3" id="KW-1185">Reference proteome</keyword>